<sequence length="145" mass="15741">MSALLVLAGSFGGAYAQESQNGVSCPQLPANSGLTWEYKATGGSDFCRALRADGSEAFGLYISRKANFEPKRGNRAEEAVIDGQSVYWYKGELATKPDMQVRETLVQLPDGRVAHIWLQASVPDLAPTLNQAQSMRFPATRLTSN</sequence>
<gene>
    <name evidence="1" type="ORF">DX912_12555</name>
</gene>
<comment type="caution">
    <text evidence="1">The sequence shown here is derived from an EMBL/GenBank/DDBJ whole genome shotgun (WGS) entry which is preliminary data.</text>
</comment>
<dbReference type="EMBL" id="QTJR01000008">
    <property type="protein sequence ID" value="RDY66574.1"/>
    <property type="molecule type" value="Genomic_DNA"/>
</dbReference>
<dbReference type="OrthoDB" id="6023584at2"/>
<proteinExistence type="predicted"/>
<dbReference type="AlphaFoldDB" id="A0A3D8VAW9"/>
<dbReference type="RefSeq" id="WP_115842878.1">
    <property type="nucleotide sequence ID" value="NZ_CP046603.1"/>
</dbReference>
<reference evidence="1 2" key="1">
    <citation type="submission" date="2018-08" db="EMBL/GenBank/DDBJ databases">
        <title>Lysobacter soli KCTC 22011, whole genome shotgun sequence.</title>
        <authorList>
            <person name="Zhang X."/>
            <person name="Feng G."/>
            <person name="Zhu H."/>
        </authorList>
    </citation>
    <scope>NUCLEOTIDE SEQUENCE [LARGE SCALE GENOMIC DNA]</scope>
    <source>
        <strain evidence="1 2">KCTC 22011</strain>
    </source>
</reference>
<organism evidence="1 2">
    <name type="scientific">Lysobacter soli</name>
    <dbReference type="NCBI Taxonomy" id="453783"/>
    <lineage>
        <taxon>Bacteria</taxon>
        <taxon>Pseudomonadati</taxon>
        <taxon>Pseudomonadota</taxon>
        <taxon>Gammaproteobacteria</taxon>
        <taxon>Lysobacterales</taxon>
        <taxon>Lysobacteraceae</taxon>
        <taxon>Lysobacter</taxon>
    </lineage>
</organism>
<evidence type="ECO:0000313" key="2">
    <source>
        <dbReference type="Proteomes" id="UP000256829"/>
    </source>
</evidence>
<accession>A0A3D8VAW9</accession>
<keyword evidence="2" id="KW-1185">Reference proteome</keyword>
<dbReference type="Proteomes" id="UP000256829">
    <property type="component" value="Unassembled WGS sequence"/>
</dbReference>
<protein>
    <submittedName>
        <fullName evidence="1">Uncharacterized protein</fullName>
    </submittedName>
</protein>
<evidence type="ECO:0000313" key="1">
    <source>
        <dbReference type="EMBL" id="RDY66574.1"/>
    </source>
</evidence>
<name>A0A3D8VAW9_9GAMM</name>